<evidence type="ECO:0000313" key="3">
    <source>
        <dbReference type="EMBL" id="MET3793214.1"/>
    </source>
</evidence>
<name>A0ABV2N390_9HYPH</name>
<evidence type="ECO:0000256" key="2">
    <source>
        <dbReference type="SAM" id="SignalP"/>
    </source>
</evidence>
<dbReference type="EMBL" id="JBEPML010000012">
    <property type="protein sequence ID" value="MET3793214.1"/>
    <property type="molecule type" value="Genomic_DNA"/>
</dbReference>
<evidence type="ECO:0000313" key="4">
    <source>
        <dbReference type="Proteomes" id="UP001549076"/>
    </source>
</evidence>
<comment type="caution">
    <text evidence="3">The sequence shown here is derived from an EMBL/GenBank/DDBJ whole genome shotgun (WGS) entry which is preliminary data.</text>
</comment>
<feature type="compositionally biased region" description="Acidic residues" evidence="1">
    <location>
        <begin position="88"/>
        <end position="97"/>
    </location>
</feature>
<dbReference type="Proteomes" id="UP001549076">
    <property type="component" value="Unassembled WGS sequence"/>
</dbReference>
<evidence type="ECO:0008006" key="5">
    <source>
        <dbReference type="Google" id="ProtNLM"/>
    </source>
</evidence>
<organism evidence="3 4">
    <name type="scientific">Aquamicrobium terrae</name>
    <dbReference type="NCBI Taxonomy" id="1324945"/>
    <lineage>
        <taxon>Bacteria</taxon>
        <taxon>Pseudomonadati</taxon>
        <taxon>Pseudomonadota</taxon>
        <taxon>Alphaproteobacteria</taxon>
        <taxon>Hyphomicrobiales</taxon>
        <taxon>Phyllobacteriaceae</taxon>
        <taxon>Aquamicrobium</taxon>
    </lineage>
</organism>
<reference evidence="3 4" key="1">
    <citation type="submission" date="2024-06" db="EMBL/GenBank/DDBJ databases">
        <title>Genomic Encyclopedia of Type Strains, Phase IV (KMG-IV): sequencing the most valuable type-strain genomes for metagenomic binning, comparative biology and taxonomic classification.</title>
        <authorList>
            <person name="Goeker M."/>
        </authorList>
    </citation>
    <scope>NUCLEOTIDE SEQUENCE [LARGE SCALE GENOMIC DNA]</scope>
    <source>
        <strain evidence="3 4">DSM 27865</strain>
    </source>
</reference>
<evidence type="ECO:0000256" key="1">
    <source>
        <dbReference type="SAM" id="MobiDB-lite"/>
    </source>
</evidence>
<proteinExistence type="predicted"/>
<gene>
    <name evidence="3" type="ORF">ABID37_003438</name>
</gene>
<sequence length="97" mass="10795">MKRLIIFLASGAAFAVIGATPALAADDRRLLRHLGHGIMDRDLSEHYARHGFHDDDAHGSKWGNSRLNRDDDDDDDDGGRRRHGGGRDDDDDDDDDD</sequence>
<dbReference type="RefSeq" id="WP_354196940.1">
    <property type="nucleotide sequence ID" value="NZ_JBEPML010000012.1"/>
</dbReference>
<keyword evidence="2" id="KW-0732">Signal</keyword>
<feature type="signal peptide" evidence="2">
    <location>
        <begin position="1"/>
        <end position="24"/>
    </location>
</feature>
<protein>
    <recommendedName>
        <fullName evidence="5">PepSY domain-containing protein</fullName>
    </recommendedName>
</protein>
<feature type="region of interest" description="Disordered" evidence="1">
    <location>
        <begin position="52"/>
        <end position="97"/>
    </location>
</feature>
<keyword evidence="4" id="KW-1185">Reference proteome</keyword>
<feature type="chain" id="PRO_5047418740" description="PepSY domain-containing protein" evidence="2">
    <location>
        <begin position="25"/>
        <end position="97"/>
    </location>
</feature>
<accession>A0ABV2N390</accession>